<evidence type="ECO:0000313" key="11">
    <source>
        <dbReference type="Proteomes" id="UP000410492"/>
    </source>
</evidence>
<dbReference type="Pfam" id="PF00005">
    <property type="entry name" value="ABC_tran"/>
    <property type="match status" value="1"/>
</dbReference>
<dbReference type="EMBL" id="CAACVG010010179">
    <property type="protein sequence ID" value="VEN55189.1"/>
    <property type="molecule type" value="Genomic_DNA"/>
</dbReference>
<feature type="non-terminal residue" evidence="10">
    <location>
        <position position="548"/>
    </location>
</feature>
<dbReference type="InterPro" id="IPR027417">
    <property type="entry name" value="P-loop_NTPase"/>
</dbReference>
<evidence type="ECO:0000256" key="7">
    <source>
        <dbReference type="ARBA" id="ARBA00023136"/>
    </source>
</evidence>
<keyword evidence="2" id="KW-0813">Transport</keyword>
<feature type="transmembrane region" description="Helical" evidence="8">
    <location>
        <begin position="338"/>
        <end position="359"/>
    </location>
</feature>
<dbReference type="AlphaFoldDB" id="A0A653D4U2"/>
<evidence type="ECO:0000259" key="9">
    <source>
        <dbReference type="PROSITE" id="PS50929"/>
    </source>
</evidence>
<organism evidence="10 11">
    <name type="scientific">Callosobruchus maculatus</name>
    <name type="common">Southern cowpea weevil</name>
    <name type="synonym">Pulse bruchid</name>
    <dbReference type="NCBI Taxonomy" id="64391"/>
    <lineage>
        <taxon>Eukaryota</taxon>
        <taxon>Metazoa</taxon>
        <taxon>Ecdysozoa</taxon>
        <taxon>Arthropoda</taxon>
        <taxon>Hexapoda</taxon>
        <taxon>Insecta</taxon>
        <taxon>Pterygota</taxon>
        <taxon>Neoptera</taxon>
        <taxon>Endopterygota</taxon>
        <taxon>Coleoptera</taxon>
        <taxon>Polyphaga</taxon>
        <taxon>Cucujiformia</taxon>
        <taxon>Chrysomeloidea</taxon>
        <taxon>Chrysomelidae</taxon>
        <taxon>Bruchinae</taxon>
        <taxon>Bruchini</taxon>
        <taxon>Callosobruchus</taxon>
    </lineage>
</organism>
<evidence type="ECO:0000256" key="2">
    <source>
        <dbReference type="ARBA" id="ARBA00022448"/>
    </source>
</evidence>
<keyword evidence="7 8" id="KW-0472">Membrane</keyword>
<evidence type="ECO:0000256" key="8">
    <source>
        <dbReference type="SAM" id="Phobius"/>
    </source>
</evidence>
<name>A0A653D4U2_CALMS</name>
<accession>A0A653D4U2</accession>
<feature type="domain" description="ABC transmembrane type-1" evidence="9">
    <location>
        <begin position="107"/>
        <end position="372"/>
    </location>
</feature>
<evidence type="ECO:0000256" key="1">
    <source>
        <dbReference type="ARBA" id="ARBA00004141"/>
    </source>
</evidence>
<dbReference type="Pfam" id="PF00664">
    <property type="entry name" value="ABC_membrane"/>
    <property type="match status" value="1"/>
</dbReference>
<feature type="transmembrane region" description="Helical" evidence="8">
    <location>
        <begin position="144"/>
        <end position="167"/>
    </location>
</feature>
<dbReference type="CDD" id="cd18579">
    <property type="entry name" value="ABC_6TM_ABCC_D1"/>
    <property type="match status" value="1"/>
</dbReference>
<dbReference type="FunFam" id="1.20.1560.10:FF:000026">
    <property type="entry name" value="Multidrug resistance-associated protein lethal(2)03659"/>
    <property type="match status" value="1"/>
</dbReference>
<dbReference type="Gene3D" id="3.40.50.300">
    <property type="entry name" value="P-loop containing nucleotide triphosphate hydrolases"/>
    <property type="match status" value="1"/>
</dbReference>
<dbReference type="SUPFAM" id="SSF52540">
    <property type="entry name" value="P-loop containing nucleoside triphosphate hydrolases"/>
    <property type="match status" value="1"/>
</dbReference>
<dbReference type="SUPFAM" id="SSF90123">
    <property type="entry name" value="ABC transporter transmembrane region"/>
    <property type="match status" value="1"/>
</dbReference>
<dbReference type="InterPro" id="IPR011527">
    <property type="entry name" value="ABC1_TM_dom"/>
</dbReference>
<feature type="transmembrane region" description="Helical" evidence="8">
    <location>
        <begin position="245"/>
        <end position="265"/>
    </location>
</feature>
<proteinExistence type="predicted"/>
<evidence type="ECO:0000256" key="6">
    <source>
        <dbReference type="ARBA" id="ARBA00022989"/>
    </source>
</evidence>
<keyword evidence="4" id="KW-0547">Nucleotide-binding</keyword>
<dbReference type="PANTHER" id="PTHR24223:SF448">
    <property type="entry name" value="FI20146P1-RELATED"/>
    <property type="match status" value="1"/>
</dbReference>
<keyword evidence="11" id="KW-1185">Reference proteome</keyword>
<dbReference type="GO" id="GO:0140359">
    <property type="term" value="F:ABC-type transporter activity"/>
    <property type="evidence" value="ECO:0007669"/>
    <property type="project" value="InterPro"/>
</dbReference>
<keyword evidence="6 8" id="KW-1133">Transmembrane helix</keyword>
<keyword evidence="3 8" id="KW-0812">Transmembrane</keyword>
<evidence type="ECO:0000256" key="3">
    <source>
        <dbReference type="ARBA" id="ARBA00022692"/>
    </source>
</evidence>
<dbReference type="InterPro" id="IPR050173">
    <property type="entry name" value="ABC_transporter_C-like"/>
</dbReference>
<evidence type="ECO:0000256" key="4">
    <source>
        <dbReference type="ARBA" id="ARBA00022741"/>
    </source>
</evidence>
<comment type="subcellular location">
    <subcellularLocation>
        <location evidence="1">Membrane</location>
        <topology evidence="1">Multi-pass membrane protein</topology>
    </subcellularLocation>
</comment>
<dbReference type="InterPro" id="IPR044746">
    <property type="entry name" value="ABCC_6TM_D1"/>
</dbReference>
<sequence length="548" mass="61803">MQITMDEDKRKTKHPRDSAGLISKIFFCWVLPIFQRGYRIPADEGVLPDEDALCNTLSLPGPMKSHISCILGEKLEKAWEEQRKTSDKPSLYKAIWKVFGKQILTCGIMTFFIEFVFKLITPICLLKLVEYYEPSQMSVNEYDAYLYSIGIVAATFLNVVSSHHYMLGNLQLGMKVRVACSSLVYRKALRLSRGDAEVGKLVKFLSTDVSTFDSALMFVHVIWAAPLQVLVISIMLFSMLGIHPLWGTALFAFFMALQVYFGKLLTSCKAKADMKTEARLSLMYEIISGIQVIKMYAWEKPFYKFIEKIRRDEIKQVRCMSLIRAIFGSFKMFLSQSALYLAMLGYTLSGDVPTAIYVFTITSFFNVVRQTTVASVPTAVTTMTDAKVSIQRITQFLTGEEVMPSRIKTPSEFTAVPKESGVQSAAIDFLGVSAKWHNDYNENTLNTFDLKIQRNETVAIIGKVGSGKSTLLQVILNEVPFVDGTVCVNGTISYAAQEPWIFPGSIRENIIFTQEFNEDRYIEVCKACALLTDFEQLPDTTILEEKGI</sequence>
<gene>
    <name evidence="10" type="ORF">CALMAC_LOCUS14441</name>
</gene>
<protein>
    <recommendedName>
        <fullName evidence="9">ABC transmembrane type-1 domain-containing protein</fullName>
    </recommendedName>
</protein>
<reference evidence="10 11" key="1">
    <citation type="submission" date="2019-01" db="EMBL/GenBank/DDBJ databases">
        <authorList>
            <person name="Sayadi A."/>
        </authorList>
    </citation>
    <scope>NUCLEOTIDE SEQUENCE [LARGE SCALE GENOMIC DNA]</scope>
</reference>
<keyword evidence="5" id="KW-0067">ATP-binding</keyword>
<feature type="transmembrane region" description="Helical" evidence="8">
    <location>
        <begin position="215"/>
        <end position="239"/>
    </location>
</feature>
<dbReference type="InterPro" id="IPR003439">
    <property type="entry name" value="ABC_transporter-like_ATP-bd"/>
</dbReference>
<evidence type="ECO:0000256" key="5">
    <source>
        <dbReference type="ARBA" id="ARBA00022840"/>
    </source>
</evidence>
<dbReference type="PROSITE" id="PS50929">
    <property type="entry name" value="ABC_TM1F"/>
    <property type="match status" value="1"/>
</dbReference>
<dbReference type="InterPro" id="IPR036640">
    <property type="entry name" value="ABC1_TM_sf"/>
</dbReference>
<dbReference type="Gene3D" id="1.20.1560.10">
    <property type="entry name" value="ABC transporter type 1, transmembrane domain"/>
    <property type="match status" value="1"/>
</dbReference>
<dbReference type="Proteomes" id="UP000410492">
    <property type="component" value="Unassembled WGS sequence"/>
</dbReference>
<dbReference type="OrthoDB" id="6500128at2759"/>
<feature type="transmembrane region" description="Helical" evidence="8">
    <location>
        <begin position="103"/>
        <end position="129"/>
    </location>
</feature>
<evidence type="ECO:0000313" key="10">
    <source>
        <dbReference type="EMBL" id="VEN55189.1"/>
    </source>
</evidence>
<dbReference type="GO" id="GO:0016020">
    <property type="term" value="C:membrane"/>
    <property type="evidence" value="ECO:0007669"/>
    <property type="project" value="UniProtKB-SubCell"/>
</dbReference>
<dbReference type="GO" id="GO:0016887">
    <property type="term" value="F:ATP hydrolysis activity"/>
    <property type="evidence" value="ECO:0007669"/>
    <property type="project" value="InterPro"/>
</dbReference>
<dbReference type="GO" id="GO:0005524">
    <property type="term" value="F:ATP binding"/>
    <property type="evidence" value="ECO:0007669"/>
    <property type="project" value="UniProtKB-KW"/>
</dbReference>
<dbReference type="PANTHER" id="PTHR24223">
    <property type="entry name" value="ATP-BINDING CASSETTE SUB-FAMILY C"/>
    <property type="match status" value="1"/>
</dbReference>